<evidence type="ECO:0000313" key="2">
    <source>
        <dbReference type="Proteomes" id="UP000224839"/>
    </source>
</evidence>
<dbReference type="Proteomes" id="UP000224839">
    <property type="component" value="Segment"/>
</dbReference>
<proteinExistence type="predicted"/>
<protein>
    <submittedName>
        <fullName evidence="1">Uncharacterized protein</fullName>
    </submittedName>
</protein>
<reference evidence="1 2" key="1">
    <citation type="journal article" date="2016" name="Virology">
        <title>The genomic content and context of auxiliary metabolic genes in marine cyanomyoviruses.</title>
        <authorList>
            <person name="Crummett L.T."/>
            <person name="Puxty R.J."/>
            <person name="Weihe C."/>
            <person name="Marston M.F."/>
            <person name="Martiny J.B."/>
        </authorList>
    </citation>
    <scope>NUCLEOTIDE SEQUENCE [LARGE SCALE GENOMIC DNA]</scope>
    <source>
        <strain evidence="1">0810PA29</strain>
    </source>
</reference>
<evidence type="ECO:0000313" key="1">
    <source>
        <dbReference type="EMBL" id="AOV59989.1"/>
    </source>
</evidence>
<accession>A0A1D8KMV0</accession>
<dbReference type="EMBL" id="KU686203">
    <property type="protein sequence ID" value="AOV59989.1"/>
    <property type="molecule type" value="Genomic_DNA"/>
</dbReference>
<gene>
    <name evidence="1" type="ORF">P29A0810_053</name>
</gene>
<sequence>MVCQLGNWTKPLAKCLKICNTIEVKGIQPMRTITKVQALEQFRYNWQVIVKQHPRLKNDKVWKREEWGMFTDSLCKEGYITMKKYESWSNPF</sequence>
<organism evidence="1 2">
    <name type="scientific">Synechococcus phage S-CAM8</name>
    <dbReference type="NCBI Taxonomy" id="754038"/>
    <lineage>
        <taxon>Viruses</taxon>
        <taxon>Duplodnaviria</taxon>
        <taxon>Heunggongvirae</taxon>
        <taxon>Uroviricota</taxon>
        <taxon>Caudoviricetes</taxon>
        <taxon>Pantevenvirales</taxon>
        <taxon>Kyanoviridae</taxon>
        <taxon>Neritesvirus</taxon>
        <taxon>Neritesvirus scam8</taxon>
    </lineage>
</organism>
<name>A0A1D8KMV0_9CAUD</name>